<evidence type="ECO:0000259" key="3">
    <source>
        <dbReference type="Pfam" id="PF13785"/>
    </source>
</evidence>
<keyword evidence="2" id="KW-0472">Membrane</keyword>
<feature type="transmembrane region" description="Helical" evidence="2">
    <location>
        <begin position="418"/>
        <end position="438"/>
    </location>
</feature>
<dbReference type="EMBL" id="JAPDOB010000001">
    <property type="protein sequence ID" value="MCW3796874.1"/>
    <property type="molecule type" value="Genomic_DNA"/>
</dbReference>
<reference evidence="4 5" key="1">
    <citation type="submission" date="2022-10" db="EMBL/GenBank/DDBJ databases">
        <title>Sphingomonas sp.</title>
        <authorList>
            <person name="Jin C."/>
        </authorList>
    </citation>
    <scope>NUCLEOTIDE SEQUENCE [LARGE SCALE GENOMIC DNA]</scope>
    <source>
        <strain evidence="4 5">BN140010</strain>
    </source>
</reference>
<dbReference type="Pfam" id="PF13785">
    <property type="entry name" value="DUF4178"/>
    <property type="match status" value="1"/>
</dbReference>
<dbReference type="InterPro" id="IPR025235">
    <property type="entry name" value="DUF4178"/>
</dbReference>
<comment type="caution">
    <text evidence="4">The sequence shown here is derived from an EMBL/GenBank/DDBJ whole genome shotgun (WGS) entry which is preliminary data.</text>
</comment>
<protein>
    <submittedName>
        <fullName evidence="4">DUF4178 domain-containing protein</fullName>
    </submittedName>
</protein>
<sequence>MTAARVINCPNCGGSIALKAAGYSISVACQYCGSELDVANPDVLLITEYHRAAAASDLPLGARGTVKGIEREVVGWLQRSDGEARWSEYLLFNPYAGYCWLIHADGEWSLGTMLTAEPVALGEETVEHEGECFHREYDPVPTRTDAVVGEFYWRVRAGDTVEATVYSDGNASLSWERSADEVNWTLLEPLPSCGAVPAAFVAGQAPRGPSGPPGGPPQFGRKQGSVPRASSVPATDLTPVARRSDAGDLSAMLGMAVATCFLIALVAMMFGAGGRPVSQGLTIYTGQPAQTATLATLTLNRPYQAVTVTARGDAFVNKWVDLDYRLVDRRTQRSIDAYGLMEYYAGRDSDGPWTEGSHQRVTKFAAVPAGTYDLMVEASAQNWSNPSVTSYGWGSASGATGESESVALRFEVKPGGVFLGNILLFVLLTFAPITIWIVRRVHAAAGGYRS</sequence>
<proteinExistence type="predicted"/>
<evidence type="ECO:0000256" key="1">
    <source>
        <dbReference type="SAM" id="MobiDB-lite"/>
    </source>
</evidence>
<dbReference type="RefSeq" id="WP_264880860.1">
    <property type="nucleotide sequence ID" value="NZ_JAPDOB010000001.1"/>
</dbReference>
<feature type="transmembrane region" description="Helical" evidence="2">
    <location>
        <begin position="249"/>
        <end position="270"/>
    </location>
</feature>
<organism evidence="4 5">
    <name type="scientific">Sphingomonas arvum</name>
    <dbReference type="NCBI Taxonomy" id="2992113"/>
    <lineage>
        <taxon>Bacteria</taxon>
        <taxon>Pseudomonadati</taxon>
        <taxon>Pseudomonadota</taxon>
        <taxon>Alphaproteobacteria</taxon>
        <taxon>Sphingomonadales</taxon>
        <taxon>Sphingomonadaceae</taxon>
        <taxon>Sphingomonas</taxon>
    </lineage>
</organism>
<keyword evidence="2" id="KW-1133">Transmembrane helix</keyword>
<feature type="domain" description="DUF4178" evidence="3">
    <location>
        <begin position="60"/>
        <end position="186"/>
    </location>
</feature>
<evidence type="ECO:0000313" key="4">
    <source>
        <dbReference type="EMBL" id="MCW3796874.1"/>
    </source>
</evidence>
<keyword evidence="5" id="KW-1185">Reference proteome</keyword>
<accession>A0ABT3JCW8</accession>
<keyword evidence="2" id="KW-0812">Transmembrane</keyword>
<feature type="region of interest" description="Disordered" evidence="1">
    <location>
        <begin position="202"/>
        <end position="239"/>
    </location>
</feature>
<evidence type="ECO:0000313" key="5">
    <source>
        <dbReference type="Proteomes" id="UP001526246"/>
    </source>
</evidence>
<name>A0ABT3JCW8_9SPHN</name>
<dbReference type="Proteomes" id="UP001526246">
    <property type="component" value="Unassembled WGS sequence"/>
</dbReference>
<gene>
    <name evidence="4" type="ORF">OMW55_03520</name>
</gene>
<evidence type="ECO:0000256" key="2">
    <source>
        <dbReference type="SAM" id="Phobius"/>
    </source>
</evidence>